<name>A0A0L9TL30_PHAAN</name>
<dbReference type="Gramene" id="KOM31298">
    <property type="protein sequence ID" value="KOM31298"/>
    <property type="gene ID" value="LR48_Vigan01g085300"/>
</dbReference>
<evidence type="ECO:0000313" key="2">
    <source>
        <dbReference type="Proteomes" id="UP000053144"/>
    </source>
</evidence>
<sequence length="172" mass="19455">MVMRQFQQQFEHYGMRPAPSPVAEHVPPTMARGTVYEAATVVHGVKLGEDEVKVSVDEVVVADAIVLVLTEDFFTRFVPVVVRLVFTPPLIFVARGQAPLVIALGPVADRGRRRSFSRRAWSRFVPVVVRLVCDHCHNGRRHRRHPHRLPRIATSGMPFFFQPLVVGEVLLF</sequence>
<gene>
    <name evidence="1" type="ORF">LR48_Vigan01g085300</name>
</gene>
<dbReference type="AlphaFoldDB" id="A0A0L9TL30"/>
<reference evidence="2" key="1">
    <citation type="journal article" date="2015" name="Proc. Natl. Acad. Sci. U.S.A.">
        <title>Genome sequencing of adzuki bean (Vigna angularis) provides insight into high starch and low fat accumulation and domestication.</title>
        <authorList>
            <person name="Yang K."/>
            <person name="Tian Z."/>
            <person name="Chen C."/>
            <person name="Luo L."/>
            <person name="Zhao B."/>
            <person name="Wang Z."/>
            <person name="Yu L."/>
            <person name="Li Y."/>
            <person name="Sun Y."/>
            <person name="Li W."/>
            <person name="Chen Y."/>
            <person name="Li Y."/>
            <person name="Zhang Y."/>
            <person name="Ai D."/>
            <person name="Zhao J."/>
            <person name="Shang C."/>
            <person name="Ma Y."/>
            <person name="Wu B."/>
            <person name="Wang M."/>
            <person name="Gao L."/>
            <person name="Sun D."/>
            <person name="Zhang P."/>
            <person name="Guo F."/>
            <person name="Wang W."/>
            <person name="Li Y."/>
            <person name="Wang J."/>
            <person name="Varshney R.K."/>
            <person name="Wang J."/>
            <person name="Ling H.Q."/>
            <person name="Wan P."/>
        </authorList>
    </citation>
    <scope>NUCLEOTIDE SEQUENCE</scope>
    <source>
        <strain evidence="2">cv. Jingnong 6</strain>
    </source>
</reference>
<accession>A0A0L9TL30</accession>
<proteinExistence type="predicted"/>
<dbReference type="Proteomes" id="UP000053144">
    <property type="component" value="Chromosome 1"/>
</dbReference>
<evidence type="ECO:0000313" key="1">
    <source>
        <dbReference type="EMBL" id="KOM31298.1"/>
    </source>
</evidence>
<organism evidence="1 2">
    <name type="scientific">Phaseolus angularis</name>
    <name type="common">Azuki bean</name>
    <name type="synonym">Vigna angularis</name>
    <dbReference type="NCBI Taxonomy" id="3914"/>
    <lineage>
        <taxon>Eukaryota</taxon>
        <taxon>Viridiplantae</taxon>
        <taxon>Streptophyta</taxon>
        <taxon>Embryophyta</taxon>
        <taxon>Tracheophyta</taxon>
        <taxon>Spermatophyta</taxon>
        <taxon>Magnoliopsida</taxon>
        <taxon>eudicotyledons</taxon>
        <taxon>Gunneridae</taxon>
        <taxon>Pentapetalae</taxon>
        <taxon>rosids</taxon>
        <taxon>fabids</taxon>
        <taxon>Fabales</taxon>
        <taxon>Fabaceae</taxon>
        <taxon>Papilionoideae</taxon>
        <taxon>50 kb inversion clade</taxon>
        <taxon>NPAAA clade</taxon>
        <taxon>indigoferoid/millettioid clade</taxon>
        <taxon>Phaseoleae</taxon>
        <taxon>Vigna</taxon>
    </lineage>
</organism>
<dbReference type="EMBL" id="CM003371">
    <property type="protein sequence ID" value="KOM31298.1"/>
    <property type="molecule type" value="Genomic_DNA"/>
</dbReference>
<protein>
    <submittedName>
        <fullName evidence="1">Uncharacterized protein</fullName>
    </submittedName>
</protein>